<name>A0A388L0V8_CHABU</name>
<dbReference type="PANTHER" id="PTHR19375">
    <property type="entry name" value="HEAT SHOCK PROTEIN 70KDA"/>
    <property type="match status" value="1"/>
</dbReference>
<feature type="compositionally biased region" description="Basic and acidic residues" evidence="4">
    <location>
        <begin position="18"/>
        <end position="32"/>
    </location>
</feature>
<dbReference type="CDD" id="cd24028">
    <property type="entry name" value="ASKHA_NBD_HSP70_HSPA1-like"/>
    <property type="match status" value="1"/>
</dbReference>
<dbReference type="PROSITE" id="PS01036">
    <property type="entry name" value="HSP70_3"/>
    <property type="match status" value="1"/>
</dbReference>
<dbReference type="InterPro" id="IPR043129">
    <property type="entry name" value="ATPase_NBD"/>
</dbReference>
<dbReference type="InterPro" id="IPR018181">
    <property type="entry name" value="Heat_shock_70_CS"/>
</dbReference>
<reference evidence="5 6" key="1">
    <citation type="journal article" date="2018" name="Cell">
        <title>The Chara Genome: Secondary Complexity and Implications for Plant Terrestrialization.</title>
        <authorList>
            <person name="Nishiyama T."/>
            <person name="Sakayama H."/>
            <person name="Vries J.D."/>
            <person name="Buschmann H."/>
            <person name="Saint-Marcoux D."/>
            <person name="Ullrich K.K."/>
            <person name="Haas F.B."/>
            <person name="Vanderstraeten L."/>
            <person name="Becker D."/>
            <person name="Lang D."/>
            <person name="Vosolsobe S."/>
            <person name="Rombauts S."/>
            <person name="Wilhelmsson P.K.I."/>
            <person name="Janitza P."/>
            <person name="Kern R."/>
            <person name="Heyl A."/>
            <person name="Rumpler F."/>
            <person name="Villalobos L.I.A.C."/>
            <person name="Clay J.M."/>
            <person name="Skokan R."/>
            <person name="Toyoda A."/>
            <person name="Suzuki Y."/>
            <person name="Kagoshima H."/>
            <person name="Schijlen E."/>
            <person name="Tajeshwar N."/>
            <person name="Catarino B."/>
            <person name="Hetherington A.J."/>
            <person name="Saltykova A."/>
            <person name="Bonnot C."/>
            <person name="Breuninger H."/>
            <person name="Symeonidi A."/>
            <person name="Radhakrishnan G.V."/>
            <person name="Van Nieuwerburgh F."/>
            <person name="Deforce D."/>
            <person name="Chang C."/>
            <person name="Karol K.G."/>
            <person name="Hedrich R."/>
            <person name="Ulvskov P."/>
            <person name="Glockner G."/>
            <person name="Delwiche C.F."/>
            <person name="Petrasek J."/>
            <person name="Van de Peer Y."/>
            <person name="Friml J."/>
            <person name="Beilby M."/>
            <person name="Dolan L."/>
            <person name="Kohara Y."/>
            <person name="Sugano S."/>
            <person name="Fujiyama A."/>
            <person name="Delaux P.-M."/>
            <person name="Quint M."/>
            <person name="TheiBen G."/>
            <person name="Hagemann M."/>
            <person name="Harholt J."/>
            <person name="Dunand C."/>
            <person name="Zachgo S."/>
            <person name="Langdale J."/>
            <person name="Maumus F."/>
            <person name="Straeten D.V.D."/>
            <person name="Gould S.B."/>
            <person name="Rensing S.A."/>
        </authorList>
    </citation>
    <scope>NUCLEOTIDE SEQUENCE [LARGE SCALE GENOMIC DNA]</scope>
    <source>
        <strain evidence="5 6">S276</strain>
    </source>
</reference>
<dbReference type="AlphaFoldDB" id="A0A388L0V8"/>
<gene>
    <name evidence="5" type="ORF">CBR_g21181</name>
</gene>
<dbReference type="EMBL" id="BFEA01000234">
    <property type="protein sequence ID" value="GBG75939.1"/>
    <property type="molecule type" value="Genomic_DNA"/>
</dbReference>
<evidence type="ECO:0000256" key="1">
    <source>
        <dbReference type="ARBA" id="ARBA00022741"/>
    </source>
</evidence>
<dbReference type="GO" id="GO:0140662">
    <property type="term" value="F:ATP-dependent protein folding chaperone"/>
    <property type="evidence" value="ECO:0007669"/>
    <property type="project" value="InterPro"/>
</dbReference>
<dbReference type="FunFam" id="3.90.640.10:FF:000003">
    <property type="entry name" value="Molecular chaperone DnaK"/>
    <property type="match status" value="1"/>
</dbReference>
<dbReference type="GO" id="GO:0005524">
    <property type="term" value="F:ATP binding"/>
    <property type="evidence" value="ECO:0007669"/>
    <property type="project" value="UniProtKB-KW"/>
</dbReference>
<dbReference type="Gene3D" id="3.30.30.30">
    <property type="match status" value="1"/>
</dbReference>
<organism evidence="5 6">
    <name type="scientific">Chara braunii</name>
    <name type="common">Braun's stonewort</name>
    <dbReference type="NCBI Taxonomy" id="69332"/>
    <lineage>
        <taxon>Eukaryota</taxon>
        <taxon>Viridiplantae</taxon>
        <taxon>Streptophyta</taxon>
        <taxon>Charophyceae</taxon>
        <taxon>Charales</taxon>
        <taxon>Characeae</taxon>
        <taxon>Chara</taxon>
    </lineage>
</organism>
<dbReference type="Pfam" id="PF00012">
    <property type="entry name" value="HSP70"/>
    <property type="match status" value="1"/>
</dbReference>
<dbReference type="Gramene" id="GBG75939">
    <property type="protein sequence ID" value="GBG75939"/>
    <property type="gene ID" value="CBR_g21181"/>
</dbReference>
<dbReference type="FunFam" id="3.30.30.30:FF:000001">
    <property type="entry name" value="heat shock 70 kDa protein-like"/>
    <property type="match status" value="1"/>
</dbReference>
<dbReference type="SUPFAM" id="SSF100920">
    <property type="entry name" value="Heat shock protein 70kD (HSP70), peptide-binding domain"/>
    <property type="match status" value="1"/>
</dbReference>
<protein>
    <submittedName>
        <fullName evidence="5">Uncharacterized protein</fullName>
    </submittedName>
</protein>
<evidence type="ECO:0000313" key="6">
    <source>
        <dbReference type="Proteomes" id="UP000265515"/>
    </source>
</evidence>
<evidence type="ECO:0000256" key="4">
    <source>
        <dbReference type="SAM" id="MobiDB-lite"/>
    </source>
</evidence>
<feature type="region of interest" description="Disordered" evidence="4">
    <location>
        <begin position="11"/>
        <end position="48"/>
    </location>
</feature>
<comment type="similarity">
    <text evidence="3">Belongs to the heat shock protein 70 family.</text>
</comment>
<dbReference type="Gene3D" id="3.30.420.40">
    <property type="match status" value="2"/>
</dbReference>
<keyword evidence="6" id="KW-1185">Reference proteome</keyword>
<keyword evidence="1 3" id="KW-0547">Nucleotide-binding</keyword>
<dbReference type="InterPro" id="IPR013126">
    <property type="entry name" value="Hsp_70_fam"/>
</dbReference>
<sequence>MRFRAACSYFSRGQKGQAKYEDAEDVRRRNGHSEQASAPTIVVEDLGHPTSTLAAELDATSPRIEVRESKKLLPSEPTAERDESKQFDRKPQAIGGNPRVTPRTTALEVSRASRQLPARPTADLHGQKQVDRKRYAMEDKPVLGIDLGTSYCCVAVFRNIDEIEIVPNDLGERITPSYVAFAEEEEHLVGTAAKKEGLRHPEQCIYEVKRLMGRSFHDPAVQQDAKRWPFKVLLGPLDEAVLQVPASPGRQTCFKPEEISTLLLKKMKAIAEEYTNCRPITDAVITVPAYFHYSQRKATMAAGKSAGLNVLRLMSEPTAAALAYGHKHLIEREPVGKKLLVFDLGGGTFDVSIVTVKEGTDEDCNFVVNAVAGDSHLGGTDIDERLLQHVAERFKKDQLDGEDLLGNPRVLPRLKQAIVDAKHILSNQKETYVDLDYRDRLLTMKLGRAEFEALNEDIFDRCMTIVEQALSDANMSKDEISDVVLAGGSTRIPKVQEMLTTFFGRPPIKSVNADEAVAFGAAVQAGLLARSDKCLEASISVRDVTAVSIGVDSRFGLMDVVIPRNSPLPATGSLMFSAVDAEETLHEVGLFEGERALCAYNRLLGELRLDGFIPGVYNRALFVIKIDAHGIVHATLEAIAGHKEIGKKVETIVTLDADAVQSSGGGIDALDWYTPAAKAEDARIWAARDSMNRLWRLIIKLRERQSSNKLPVELEKHFGEVVAWYLGHEELASKEEYDQRHAELDRLARTYGC</sequence>
<feature type="region of interest" description="Disordered" evidence="4">
    <location>
        <begin position="67"/>
        <end position="132"/>
    </location>
</feature>
<dbReference type="PROSITE" id="PS00329">
    <property type="entry name" value="HSP70_2"/>
    <property type="match status" value="1"/>
</dbReference>
<dbReference type="Gene3D" id="3.90.640.10">
    <property type="entry name" value="Actin, Chain A, domain 4"/>
    <property type="match status" value="1"/>
</dbReference>
<evidence type="ECO:0000313" key="5">
    <source>
        <dbReference type="EMBL" id="GBG75939.1"/>
    </source>
</evidence>
<dbReference type="SUPFAM" id="SSF53067">
    <property type="entry name" value="Actin-like ATPase domain"/>
    <property type="match status" value="2"/>
</dbReference>
<evidence type="ECO:0000256" key="2">
    <source>
        <dbReference type="ARBA" id="ARBA00022840"/>
    </source>
</evidence>
<dbReference type="STRING" id="69332.A0A388L0V8"/>
<dbReference type="PRINTS" id="PR00301">
    <property type="entry name" value="HEATSHOCK70"/>
</dbReference>
<dbReference type="InterPro" id="IPR029047">
    <property type="entry name" value="HSP70_peptide-bd_sf"/>
</dbReference>
<comment type="caution">
    <text evidence="5">The sequence shown here is derived from an EMBL/GenBank/DDBJ whole genome shotgun (WGS) entry which is preliminary data.</text>
</comment>
<dbReference type="Proteomes" id="UP000265515">
    <property type="component" value="Unassembled WGS sequence"/>
</dbReference>
<dbReference type="Gene3D" id="2.60.34.10">
    <property type="entry name" value="Substrate Binding Domain Of DNAk, Chain A, domain 1"/>
    <property type="match status" value="1"/>
</dbReference>
<evidence type="ECO:0000256" key="3">
    <source>
        <dbReference type="RuleBase" id="RU003322"/>
    </source>
</evidence>
<proteinExistence type="inferred from homology"/>
<dbReference type="PROSITE" id="PS00297">
    <property type="entry name" value="HSP70_1"/>
    <property type="match status" value="1"/>
</dbReference>
<keyword evidence="2 3" id="KW-0067">ATP-binding</keyword>
<accession>A0A388L0V8</accession>
<feature type="compositionally biased region" description="Basic and acidic residues" evidence="4">
    <location>
        <begin position="67"/>
        <end position="91"/>
    </location>
</feature>